<keyword evidence="6" id="KW-0282">Flagellum</keyword>
<feature type="domain" description="Flagellin C-terminal" evidence="5">
    <location>
        <begin position="241"/>
        <end position="326"/>
    </location>
</feature>
<dbReference type="Pfam" id="PF00700">
    <property type="entry name" value="Flagellin_C"/>
    <property type="match status" value="1"/>
</dbReference>
<dbReference type="SUPFAM" id="SSF64518">
    <property type="entry name" value="Phase 1 flagellin"/>
    <property type="match status" value="1"/>
</dbReference>
<dbReference type="InterPro" id="IPR001029">
    <property type="entry name" value="Flagellin_N"/>
</dbReference>
<name>A0ABQ0NY20_9PROT</name>
<evidence type="ECO:0000256" key="2">
    <source>
        <dbReference type="ARBA" id="ARBA00023143"/>
    </source>
</evidence>
<sequence length="327" mass="32795">MSLSINTNVNSMIALENLSSTQSQLSQTQNAISTGKKVSSASDNPASYGIASQINNDISGQNTVNDGLSYASRINTTASSALASIGSVLDNLRGSVTSLGQHVGDPSSLSSLNDTITGDINQINTIARNSTLQGVNLLTAGTGDGLGITTNNLSFVTGLRGETQTTSGFASVFAASSGADASKAGSLSDLLGLSKTTTMGGDATANVFVTGSGNSIALATAGTQVSGSGLNDGTKTLASLIEIVSKAKDSISNVAGKLGANQQTIDTMSSFGQVTSDSLTAAGGALTDADMASESAKQTSLQTKQSLGIKSLSISNSQSQNILQLFQ</sequence>
<keyword evidence="7" id="KW-1185">Reference proteome</keyword>
<evidence type="ECO:0000256" key="1">
    <source>
        <dbReference type="ARBA" id="ARBA00005709"/>
    </source>
</evidence>
<dbReference type="PANTHER" id="PTHR42792">
    <property type="entry name" value="FLAGELLIN"/>
    <property type="match status" value="1"/>
</dbReference>
<comment type="subcellular location">
    <subcellularLocation>
        <location evidence="3">Secreted</location>
    </subcellularLocation>
    <subcellularLocation>
        <location evidence="3">Bacterial flagellum</location>
    </subcellularLocation>
</comment>
<dbReference type="Gene3D" id="1.20.1330.10">
    <property type="entry name" value="f41 fragment of flagellin, N-terminal domain"/>
    <property type="match status" value="1"/>
</dbReference>
<reference evidence="6" key="1">
    <citation type="submission" date="2013-04" db="EMBL/GenBank/DDBJ databases">
        <title>The genome sequencing project of 58 acetic acid bacteria.</title>
        <authorList>
            <person name="Okamoto-Kainuma A."/>
            <person name="Ishikawa M."/>
            <person name="Umino S."/>
            <person name="Koizumi Y."/>
            <person name="Shiwa Y."/>
            <person name="Yoshikawa H."/>
            <person name="Matsutani M."/>
            <person name="Matsushita K."/>
        </authorList>
    </citation>
    <scope>NUCLEOTIDE SEQUENCE</scope>
    <source>
        <strain evidence="6">DSM 15669</strain>
    </source>
</reference>
<dbReference type="EMBL" id="BAQD01000007">
    <property type="protein sequence ID" value="GBQ05896.1"/>
    <property type="molecule type" value="Genomic_DNA"/>
</dbReference>
<keyword evidence="3" id="KW-0964">Secreted</keyword>
<protein>
    <recommendedName>
        <fullName evidence="3">Flagellin</fullName>
    </recommendedName>
</protein>
<keyword evidence="6" id="KW-0966">Cell projection</keyword>
<dbReference type="Pfam" id="PF00669">
    <property type="entry name" value="Flagellin_N"/>
    <property type="match status" value="1"/>
</dbReference>
<comment type="caution">
    <text evidence="6">The sequence shown here is derived from an EMBL/GenBank/DDBJ whole genome shotgun (WGS) entry which is preliminary data.</text>
</comment>
<accession>A0ABQ0NY20</accession>
<dbReference type="Proteomes" id="UP001062901">
    <property type="component" value="Unassembled WGS sequence"/>
</dbReference>
<keyword evidence="6" id="KW-0969">Cilium</keyword>
<gene>
    <name evidence="6" type="ORF">AA15669_0688</name>
</gene>
<dbReference type="InterPro" id="IPR001492">
    <property type="entry name" value="Flagellin"/>
</dbReference>
<evidence type="ECO:0000313" key="7">
    <source>
        <dbReference type="Proteomes" id="UP001062901"/>
    </source>
</evidence>
<comment type="function">
    <text evidence="3">Flagellin is the subunit protein which polymerizes to form the filaments of bacterial flagella.</text>
</comment>
<dbReference type="InterPro" id="IPR046358">
    <property type="entry name" value="Flagellin_C"/>
</dbReference>
<keyword evidence="2 3" id="KW-0975">Bacterial flagellum</keyword>
<organism evidence="6 7">
    <name type="scientific">Saccharibacter floricola DSM 15669</name>
    <dbReference type="NCBI Taxonomy" id="1123227"/>
    <lineage>
        <taxon>Bacteria</taxon>
        <taxon>Pseudomonadati</taxon>
        <taxon>Pseudomonadota</taxon>
        <taxon>Alphaproteobacteria</taxon>
        <taxon>Acetobacterales</taxon>
        <taxon>Acetobacteraceae</taxon>
        <taxon>Saccharibacter</taxon>
    </lineage>
</organism>
<dbReference type="PANTHER" id="PTHR42792:SF2">
    <property type="entry name" value="FLAGELLIN"/>
    <property type="match status" value="1"/>
</dbReference>
<comment type="similarity">
    <text evidence="1 3">Belongs to the bacterial flagellin family.</text>
</comment>
<dbReference type="RefSeq" id="WP_026294330.1">
    <property type="nucleotide sequence ID" value="NZ_BAQD01000007.1"/>
</dbReference>
<evidence type="ECO:0000313" key="6">
    <source>
        <dbReference type="EMBL" id="GBQ05896.1"/>
    </source>
</evidence>
<evidence type="ECO:0000256" key="3">
    <source>
        <dbReference type="RuleBase" id="RU362073"/>
    </source>
</evidence>
<feature type="domain" description="Flagellin N-terminal" evidence="4">
    <location>
        <begin position="5"/>
        <end position="139"/>
    </location>
</feature>
<evidence type="ECO:0000259" key="4">
    <source>
        <dbReference type="Pfam" id="PF00669"/>
    </source>
</evidence>
<proteinExistence type="inferred from homology"/>
<evidence type="ECO:0000259" key="5">
    <source>
        <dbReference type="Pfam" id="PF00700"/>
    </source>
</evidence>